<keyword evidence="5 7" id="KW-0808">Transferase</keyword>
<dbReference type="PANTHER" id="PTHR48438">
    <property type="entry name" value="ALPHA-(1,3)-FUCOSYLTRANSFERASE C-RELATED"/>
    <property type="match status" value="1"/>
</dbReference>
<evidence type="ECO:0000256" key="4">
    <source>
        <dbReference type="ARBA" id="ARBA00022676"/>
    </source>
</evidence>
<comment type="similarity">
    <text evidence="3 7">Belongs to the glycosyltransferase 10 family.</text>
</comment>
<dbReference type="EMBL" id="JAXCGZ010005002">
    <property type="protein sequence ID" value="KAK7081399.1"/>
    <property type="molecule type" value="Genomic_DNA"/>
</dbReference>
<comment type="pathway">
    <text evidence="2">Protein modification; protein glycosylation.</text>
</comment>
<proteinExistence type="inferred from homology"/>
<name>A0AAN9AB63_HALRR</name>
<dbReference type="GO" id="GO:0008417">
    <property type="term" value="F:fucosyltransferase activity"/>
    <property type="evidence" value="ECO:0007669"/>
    <property type="project" value="InterPro"/>
</dbReference>
<keyword evidence="4 7" id="KW-0328">Glycosyltransferase</keyword>
<evidence type="ECO:0000313" key="9">
    <source>
        <dbReference type="EMBL" id="KAK7081399.1"/>
    </source>
</evidence>
<evidence type="ECO:0000313" key="10">
    <source>
        <dbReference type="Proteomes" id="UP001381693"/>
    </source>
</evidence>
<evidence type="ECO:0000256" key="2">
    <source>
        <dbReference type="ARBA" id="ARBA00004922"/>
    </source>
</evidence>
<keyword evidence="7" id="KW-0812">Transmembrane</keyword>
<evidence type="ECO:0000256" key="7">
    <source>
        <dbReference type="RuleBase" id="RU003832"/>
    </source>
</evidence>
<feature type="domain" description="Fucosyltransferase C-terminal" evidence="8">
    <location>
        <begin position="1"/>
        <end position="56"/>
    </location>
</feature>
<organism evidence="9 10">
    <name type="scientific">Halocaridina rubra</name>
    <name type="common">Hawaiian red shrimp</name>
    <dbReference type="NCBI Taxonomy" id="373956"/>
    <lineage>
        <taxon>Eukaryota</taxon>
        <taxon>Metazoa</taxon>
        <taxon>Ecdysozoa</taxon>
        <taxon>Arthropoda</taxon>
        <taxon>Crustacea</taxon>
        <taxon>Multicrustacea</taxon>
        <taxon>Malacostraca</taxon>
        <taxon>Eumalacostraca</taxon>
        <taxon>Eucarida</taxon>
        <taxon>Decapoda</taxon>
        <taxon>Pleocyemata</taxon>
        <taxon>Caridea</taxon>
        <taxon>Atyoidea</taxon>
        <taxon>Atyidae</taxon>
        <taxon>Halocaridina</taxon>
    </lineage>
</organism>
<gene>
    <name evidence="9" type="ORF">SK128_023792</name>
</gene>
<comment type="caution">
    <text evidence="9">The sequence shown here is derived from an EMBL/GenBank/DDBJ whole genome shotgun (WGS) entry which is preliminary data.</text>
</comment>
<dbReference type="GO" id="GO:0032580">
    <property type="term" value="C:Golgi cisterna membrane"/>
    <property type="evidence" value="ECO:0007669"/>
    <property type="project" value="UniProtKB-SubCell"/>
</dbReference>
<dbReference type="Gene3D" id="3.40.50.11660">
    <property type="entry name" value="Glycosyl transferase family 10, C-terminal domain"/>
    <property type="match status" value="1"/>
</dbReference>
<dbReference type="InterPro" id="IPR055270">
    <property type="entry name" value="Glyco_tran_10_C"/>
</dbReference>
<evidence type="ECO:0000256" key="3">
    <source>
        <dbReference type="ARBA" id="ARBA00008919"/>
    </source>
</evidence>
<accession>A0AAN9AB63</accession>
<dbReference type="InterPro" id="IPR038577">
    <property type="entry name" value="GT10-like_C_sf"/>
</dbReference>
<dbReference type="EC" id="2.4.1.-" evidence="7"/>
<dbReference type="AlphaFoldDB" id="A0AAN9AB63"/>
<dbReference type="GO" id="GO:0000139">
    <property type="term" value="C:Golgi membrane"/>
    <property type="evidence" value="ECO:0007669"/>
    <property type="project" value="UniProtKB-SubCell"/>
</dbReference>
<evidence type="ECO:0000256" key="1">
    <source>
        <dbReference type="ARBA" id="ARBA00004323"/>
    </source>
</evidence>
<sequence length="56" mass="6459">MPIDVYGACGPLTCDNNKDSHWQACYDMLGKDYKFYLSFENSLCTDYATEKFFNAL</sequence>
<dbReference type="SUPFAM" id="SSF53756">
    <property type="entry name" value="UDP-Glycosyltransferase/glycogen phosphorylase"/>
    <property type="match status" value="1"/>
</dbReference>
<keyword evidence="6 7" id="KW-0333">Golgi apparatus</keyword>
<dbReference type="PANTHER" id="PTHR48438:SF1">
    <property type="entry name" value="ALPHA-(1,3)-FUCOSYLTRANSFERASE C-RELATED"/>
    <property type="match status" value="1"/>
</dbReference>
<comment type="subcellular location">
    <subcellularLocation>
        <location evidence="1">Golgi apparatus membrane</location>
        <topology evidence="1">Single-pass type II membrane protein</topology>
    </subcellularLocation>
    <subcellularLocation>
        <location evidence="7">Golgi apparatus</location>
        <location evidence="7">Golgi stack membrane</location>
        <topology evidence="7">Single-pass type II membrane protein</topology>
    </subcellularLocation>
</comment>
<dbReference type="Proteomes" id="UP001381693">
    <property type="component" value="Unassembled WGS sequence"/>
</dbReference>
<dbReference type="InterPro" id="IPR001503">
    <property type="entry name" value="Glyco_trans_10"/>
</dbReference>
<keyword evidence="10" id="KW-1185">Reference proteome</keyword>
<evidence type="ECO:0000256" key="6">
    <source>
        <dbReference type="ARBA" id="ARBA00023034"/>
    </source>
</evidence>
<dbReference type="Pfam" id="PF00852">
    <property type="entry name" value="Glyco_transf_10"/>
    <property type="match status" value="1"/>
</dbReference>
<protein>
    <recommendedName>
        <fullName evidence="7">Fucosyltransferase</fullName>
        <ecNumber evidence="7">2.4.1.-</ecNumber>
    </recommendedName>
</protein>
<evidence type="ECO:0000259" key="8">
    <source>
        <dbReference type="Pfam" id="PF00852"/>
    </source>
</evidence>
<feature type="non-terminal residue" evidence="9">
    <location>
        <position position="56"/>
    </location>
</feature>
<reference evidence="9 10" key="1">
    <citation type="submission" date="2023-11" db="EMBL/GenBank/DDBJ databases">
        <title>Halocaridina rubra genome assembly.</title>
        <authorList>
            <person name="Smith C."/>
        </authorList>
    </citation>
    <scope>NUCLEOTIDE SEQUENCE [LARGE SCALE GENOMIC DNA]</scope>
    <source>
        <strain evidence="9">EP-1</strain>
        <tissue evidence="9">Whole</tissue>
    </source>
</reference>
<evidence type="ECO:0000256" key="5">
    <source>
        <dbReference type="ARBA" id="ARBA00022679"/>
    </source>
</evidence>
<keyword evidence="7" id="KW-0472">Membrane</keyword>